<dbReference type="HAMAP" id="MF_00456">
    <property type="entry name" value="ProB"/>
    <property type="match status" value="1"/>
</dbReference>
<dbReference type="PROSITE" id="PS00902">
    <property type="entry name" value="GLUTAMATE_5_KINASE"/>
    <property type="match status" value="1"/>
</dbReference>
<dbReference type="Gene3D" id="2.30.130.10">
    <property type="entry name" value="PUA domain"/>
    <property type="match status" value="1"/>
</dbReference>
<evidence type="ECO:0000313" key="11">
    <source>
        <dbReference type="Proteomes" id="UP000030491"/>
    </source>
</evidence>
<keyword evidence="7 8" id="KW-0067">ATP-binding</keyword>
<feature type="binding site" evidence="8">
    <location>
        <position position="146"/>
    </location>
    <ligand>
        <name>substrate</name>
    </ligand>
</feature>
<keyword evidence="4 8" id="KW-0808">Transferase</keyword>
<dbReference type="NCBIfam" id="TIGR01027">
    <property type="entry name" value="proB"/>
    <property type="match status" value="1"/>
</dbReference>
<comment type="subcellular location">
    <subcellularLocation>
        <location evidence="8">Cytoplasm</location>
    </subcellularLocation>
</comment>
<dbReference type="InterPro" id="IPR005715">
    <property type="entry name" value="Glu_5kinase/COase_Synthase"/>
</dbReference>
<evidence type="ECO:0000256" key="4">
    <source>
        <dbReference type="ARBA" id="ARBA00022679"/>
    </source>
</evidence>
<dbReference type="UniPathway" id="UPA00098">
    <property type="reaction ID" value="UER00359"/>
</dbReference>
<organism evidence="10 11">
    <name type="scientific">Prochlorococcus marinus str. MIT 9116</name>
    <dbReference type="NCBI Taxonomy" id="167544"/>
    <lineage>
        <taxon>Bacteria</taxon>
        <taxon>Bacillati</taxon>
        <taxon>Cyanobacteriota</taxon>
        <taxon>Cyanophyceae</taxon>
        <taxon>Synechococcales</taxon>
        <taxon>Prochlorococcaceae</taxon>
        <taxon>Prochlorococcus</taxon>
    </lineage>
</organism>
<dbReference type="InterPro" id="IPR001057">
    <property type="entry name" value="Glu/AcGlu_kinase"/>
</dbReference>
<evidence type="ECO:0000256" key="3">
    <source>
        <dbReference type="ARBA" id="ARBA00022650"/>
    </source>
</evidence>
<dbReference type="Proteomes" id="UP000030491">
    <property type="component" value="Unassembled WGS sequence"/>
</dbReference>
<comment type="similarity">
    <text evidence="8">Belongs to the glutamate 5-kinase family.</text>
</comment>
<feature type="binding site" evidence="8">
    <location>
        <position position="7"/>
    </location>
    <ligand>
        <name>ATP</name>
        <dbReference type="ChEBI" id="CHEBI:30616"/>
    </ligand>
</feature>
<feature type="binding site" evidence="8">
    <location>
        <position position="47"/>
    </location>
    <ligand>
        <name>substrate</name>
    </ligand>
</feature>
<dbReference type="InterPro" id="IPR036974">
    <property type="entry name" value="PUA_sf"/>
</dbReference>
<dbReference type="GO" id="GO:0055129">
    <property type="term" value="P:L-proline biosynthetic process"/>
    <property type="evidence" value="ECO:0007669"/>
    <property type="project" value="UniProtKB-UniRule"/>
</dbReference>
<evidence type="ECO:0000256" key="1">
    <source>
        <dbReference type="ARBA" id="ARBA00022490"/>
    </source>
</evidence>
<dbReference type="GO" id="GO:0004349">
    <property type="term" value="F:glutamate 5-kinase activity"/>
    <property type="evidence" value="ECO:0007669"/>
    <property type="project" value="UniProtKB-UniRule"/>
</dbReference>
<dbReference type="InterPro" id="IPR036393">
    <property type="entry name" value="AceGlu_kinase-like_sf"/>
</dbReference>
<comment type="function">
    <text evidence="8">Catalyzes the transfer of a phosphate group to glutamate to form L-glutamate 5-phosphate.</text>
</comment>
<dbReference type="PIRSF" id="PIRSF000729">
    <property type="entry name" value="GK"/>
    <property type="match status" value="1"/>
</dbReference>
<dbReference type="InterPro" id="IPR001048">
    <property type="entry name" value="Asp/Glu/Uridylate_kinase"/>
</dbReference>
<dbReference type="OrthoDB" id="9804434at2"/>
<dbReference type="SMART" id="SM00359">
    <property type="entry name" value="PUA"/>
    <property type="match status" value="1"/>
</dbReference>
<feature type="binding site" evidence="8">
    <location>
        <begin position="210"/>
        <end position="216"/>
    </location>
    <ligand>
        <name>ATP</name>
        <dbReference type="ChEBI" id="CHEBI:30616"/>
    </ligand>
</feature>
<dbReference type="Pfam" id="PF00696">
    <property type="entry name" value="AA_kinase"/>
    <property type="match status" value="1"/>
</dbReference>
<dbReference type="InterPro" id="IPR019797">
    <property type="entry name" value="Glutamate_5-kinase_CS"/>
</dbReference>
<dbReference type="PANTHER" id="PTHR43654:SF3">
    <property type="entry name" value="GLUTAMATE 5-KINASE"/>
    <property type="match status" value="1"/>
</dbReference>
<dbReference type="CDD" id="cd04242">
    <property type="entry name" value="AAK_G5K_ProB"/>
    <property type="match status" value="1"/>
</dbReference>
<evidence type="ECO:0000256" key="8">
    <source>
        <dbReference type="HAMAP-Rule" id="MF_00456"/>
    </source>
</evidence>
<name>A0A0A1ZL35_PROMR</name>
<dbReference type="Gene3D" id="3.40.1160.10">
    <property type="entry name" value="Acetylglutamate kinase-like"/>
    <property type="match status" value="1"/>
</dbReference>
<dbReference type="AlphaFoldDB" id="A0A0A1ZL35"/>
<evidence type="ECO:0000256" key="7">
    <source>
        <dbReference type="ARBA" id="ARBA00022840"/>
    </source>
</evidence>
<feature type="binding site" evidence="8">
    <location>
        <begin position="166"/>
        <end position="167"/>
    </location>
    <ligand>
        <name>ATP</name>
        <dbReference type="ChEBI" id="CHEBI:30616"/>
    </ligand>
</feature>
<dbReference type="PANTHER" id="PTHR43654">
    <property type="entry name" value="GLUTAMATE 5-KINASE"/>
    <property type="match status" value="1"/>
</dbReference>
<dbReference type="SUPFAM" id="SSF88697">
    <property type="entry name" value="PUA domain-like"/>
    <property type="match status" value="1"/>
</dbReference>
<dbReference type="InterPro" id="IPR015947">
    <property type="entry name" value="PUA-like_sf"/>
</dbReference>
<keyword evidence="2 8" id="KW-0028">Amino-acid biosynthesis</keyword>
<dbReference type="Pfam" id="PF01472">
    <property type="entry name" value="PUA"/>
    <property type="match status" value="1"/>
</dbReference>
<keyword evidence="5 8" id="KW-0547">Nucleotide-binding</keyword>
<keyword evidence="3 8" id="KW-0641">Proline biosynthesis</keyword>
<dbReference type="GO" id="GO:0003723">
    <property type="term" value="F:RNA binding"/>
    <property type="evidence" value="ECO:0007669"/>
    <property type="project" value="InterPro"/>
</dbReference>
<keyword evidence="6 8" id="KW-0418">Kinase</keyword>
<evidence type="ECO:0000259" key="9">
    <source>
        <dbReference type="SMART" id="SM00359"/>
    </source>
</evidence>
<dbReference type="PROSITE" id="PS50890">
    <property type="entry name" value="PUA"/>
    <property type="match status" value="1"/>
</dbReference>
<dbReference type="RefSeq" id="WP_032514276.1">
    <property type="nucleotide sequence ID" value="NZ_JNAJ01000017.1"/>
</dbReference>
<dbReference type="GO" id="GO:0005829">
    <property type="term" value="C:cytosol"/>
    <property type="evidence" value="ECO:0007669"/>
    <property type="project" value="TreeGrafter"/>
</dbReference>
<gene>
    <name evidence="8" type="primary">proB</name>
    <name evidence="10" type="ORF">EU93_1476</name>
</gene>
<dbReference type="SUPFAM" id="SSF53633">
    <property type="entry name" value="Carbamate kinase-like"/>
    <property type="match status" value="1"/>
</dbReference>
<evidence type="ECO:0000256" key="6">
    <source>
        <dbReference type="ARBA" id="ARBA00022777"/>
    </source>
</evidence>
<feature type="domain" description="PUA" evidence="9">
    <location>
        <begin position="277"/>
        <end position="354"/>
    </location>
</feature>
<feature type="binding site" evidence="8">
    <location>
        <position position="134"/>
    </location>
    <ligand>
        <name>substrate</name>
    </ligand>
</feature>
<reference evidence="11" key="1">
    <citation type="journal article" date="2014" name="Sci. Data">
        <title>Genomes of diverse isolates of the marine cyanobacterium Prochlorococcus.</title>
        <authorList>
            <person name="Biller S."/>
            <person name="Berube P."/>
            <person name="Thompson J."/>
            <person name="Kelly L."/>
            <person name="Roggensack S."/>
            <person name="Awad L."/>
            <person name="Roache-Johnson K."/>
            <person name="Ding H."/>
            <person name="Giovannoni S.J."/>
            <person name="Moore L.R."/>
            <person name="Chisholm S.W."/>
        </authorList>
    </citation>
    <scope>NUCLEOTIDE SEQUENCE [LARGE SCALE GENOMIC DNA]</scope>
</reference>
<comment type="catalytic activity">
    <reaction evidence="8">
        <text>L-glutamate + ATP = L-glutamyl 5-phosphate + ADP</text>
        <dbReference type="Rhea" id="RHEA:14877"/>
        <dbReference type="ChEBI" id="CHEBI:29985"/>
        <dbReference type="ChEBI" id="CHEBI:30616"/>
        <dbReference type="ChEBI" id="CHEBI:58274"/>
        <dbReference type="ChEBI" id="CHEBI:456216"/>
        <dbReference type="EC" id="2.7.2.11"/>
    </reaction>
</comment>
<dbReference type="FunFam" id="3.40.1160.10:FF:000018">
    <property type="entry name" value="Glutamate 5-kinase"/>
    <property type="match status" value="1"/>
</dbReference>
<evidence type="ECO:0000313" key="10">
    <source>
        <dbReference type="EMBL" id="KGF90307.1"/>
    </source>
</evidence>
<evidence type="ECO:0000256" key="5">
    <source>
        <dbReference type="ARBA" id="ARBA00022741"/>
    </source>
</evidence>
<dbReference type="InterPro" id="IPR041739">
    <property type="entry name" value="G5K_ProB"/>
</dbReference>
<sequence>MKIWVIKIGTSILRGTEERSTEEIIETLCSSFSSFLLKGNKLVLVTSGAVGLGCQKLNIKTRPNDLSTLQATAAVGQVNLMSLYDKIFNKSGHNVAQILITKNDFNSRESFNNASKTLKKLIDLNVIPIVNENDTVANEELKYGDNDTLSALVALAINANKLILLTDIENLYSKDPRKNKDAHPIKEVHNSELKEIKDKNIQNMNNEWGTGGISTKLISAEIATKGGVQVQLVDGRNKKNLIEIFNNNNKIGTLFYPVEKPIGNKKSWLSHAIQTVGKITLDDGACFAIKKKGASLLAVGVKNIDGNFTVNQAVKIVNTDDKEVAKGLVSISSDKLRTILNNKEIKCSSIIVVHRDVLALS</sequence>
<comment type="caution">
    <text evidence="10">The sequence shown here is derived from an EMBL/GenBank/DDBJ whole genome shotgun (WGS) entry which is preliminary data.</text>
</comment>
<comment type="pathway">
    <text evidence="8">Amino-acid biosynthesis; L-proline biosynthesis; L-glutamate 5-semialdehyde from L-glutamate: step 1/2.</text>
</comment>
<proteinExistence type="inferred from homology"/>
<dbReference type="CDD" id="cd21157">
    <property type="entry name" value="PUA_G5K"/>
    <property type="match status" value="1"/>
</dbReference>
<dbReference type="EC" id="2.7.2.11" evidence="8"/>
<dbReference type="PRINTS" id="PR00474">
    <property type="entry name" value="GLU5KINASE"/>
</dbReference>
<dbReference type="GO" id="GO:0005524">
    <property type="term" value="F:ATP binding"/>
    <property type="evidence" value="ECO:0007669"/>
    <property type="project" value="UniProtKB-KW"/>
</dbReference>
<dbReference type="EMBL" id="JNAJ01000017">
    <property type="protein sequence ID" value="KGF90307.1"/>
    <property type="molecule type" value="Genomic_DNA"/>
</dbReference>
<evidence type="ECO:0000256" key="2">
    <source>
        <dbReference type="ARBA" id="ARBA00022605"/>
    </source>
</evidence>
<accession>A0A0A1ZL35</accession>
<protein>
    <recommendedName>
        <fullName evidence="8">Glutamate 5-kinase</fullName>
        <ecNumber evidence="8">2.7.2.11</ecNumber>
    </recommendedName>
    <alternativeName>
        <fullName evidence="8">Gamma-glutamyl kinase</fullName>
        <shortName evidence="8">GK</shortName>
    </alternativeName>
</protein>
<keyword evidence="1 8" id="KW-0963">Cytoplasm</keyword>
<dbReference type="InterPro" id="IPR011529">
    <property type="entry name" value="Glu_5kinase"/>
</dbReference>
<dbReference type="InterPro" id="IPR002478">
    <property type="entry name" value="PUA"/>
</dbReference>